<name>A0ACC0AQ08_CATRO</name>
<protein>
    <submittedName>
        <fullName evidence="1">Uncharacterized protein</fullName>
    </submittedName>
</protein>
<sequence length="268" mass="30590">MMASSSRIACFQCEESSSNFDHFKNGWRLRSGEFAQLCHRCSSVYEEGRFCETFHSNDDGWRDCESCGKLVHCGCVVSFNAYLLLDFGGVICMECSRINFKLARHRCLALESQLLFGSHQDMIRQNMIELPNWPRVTEAELQKISRPSDSVVTPLFEILLSASDADHNLSRLILPKRCAEAFFPDISEPRGLPIMIRDTEGKDWEVNYRYWINSGCKMYIVEGLRELMISKRWQAGDTVTFFKVEPGGKLVIGLRKASGYQPPNENSS</sequence>
<reference evidence="2" key="1">
    <citation type="journal article" date="2023" name="Nat. Plants">
        <title>Single-cell RNA sequencing provides a high-resolution roadmap for understanding the multicellular compartmentation of specialized metabolism.</title>
        <authorList>
            <person name="Sun S."/>
            <person name="Shen X."/>
            <person name="Li Y."/>
            <person name="Li Y."/>
            <person name="Wang S."/>
            <person name="Li R."/>
            <person name="Zhang H."/>
            <person name="Shen G."/>
            <person name="Guo B."/>
            <person name="Wei J."/>
            <person name="Xu J."/>
            <person name="St-Pierre B."/>
            <person name="Chen S."/>
            <person name="Sun C."/>
        </authorList>
    </citation>
    <scope>NUCLEOTIDE SEQUENCE [LARGE SCALE GENOMIC DNA]</scope>
</reference>
<dbReference type="EMBL" id="CM044705">
    <property type="protein sequence ID" value="KAI5662706.1"/>
    <property type="molecule type" value="Genomic_DNA"/>
</dbReference>
<evidence type="ECO:0000313" key="1">
    <source>
        <dbReference type="EMBL" id="KAI5662706.1"/>
    </source>
</evidence>
<dbReference type="Proteomes" id="UP001060085">
    <property type="component" value="Linkage Group LG05"/>
</dbReference>
<comment type="caution">
    <text evidence="1">The sequence shown here is derived from an EMBL/GenBank/DDBJ whole genome shotgun (WGS) entry which is preliminary data.</text>
</comment>
<evidence type="ECO:0000313" key="2">
    <source>
        <dbReference type="Proteomes" id="UP001060085"/>
    </source>
</evidence>
<organism evidence="1 2">
    <name type="scientific">Catharanthus roseus</name>
    <name type="common">Madagascar periwinkle</name>
    <name type="synonym">Vinca rosea</name>
    <dbReference type="NCBI Taxonomy" id="4058"/>
    <lineage>
        <taxon>Eukaryota</taxon>
        <taxon>Viridiplantae</taxon>
        <taxon>Streptophyta</taxon>
        <taxon>Embryophyta</taxon>
        <taxon>Tracheophyta</taxon>
        <taxon>Spermatophyta</taxon>
        <taxon>Magnoliopsida</taxon>
        <taxon>eudicotyledons</taxon>
        <taxon>Gunneridae</taxon>
        <taxon>Pentapetalae</taxon>
        <taxon>asterids</taxon>
        <taxon>lamiids</taxon>
        <taxon>Gentianales</taxon>
        <taxon>Apocynaceae</taxon>
        <taxon>Rauvolfioideae</taxon>
        <taxon>Vinceae</taxon>
        <taxon>Catharanthinae</taxon>
        <taxon>Catharanthus</taxon>
    </lineage>
</organism>
<proteinExistence type="predicted"/>
<accession>A0ACC0AQ08</accession>
<keyword evidence="2" id="KW-1185">Reference proteome</keyword>
<gene>
    <name evidence="1" type="ORF">M9H77_22029</name>
</gene>